<evidence type="ECO:0000313" key="2">
    <source>
        <dbReference type="Proteomes" id="UP001187192"/>
    </source>
</evidence>
<accession>A0AA88D1V5</accession>
<dbReference type="EMBL" id="BTGU01000012">
    <property type="protein sequence ID" value="GMN40930.1"/>
    <property type="molecule type" value="Genomic_DNA"/>
</dbReference>
<comment type="caution">
    <text evidence="1">The sequence shown here is derived from an EMBL/GenBank/DDBJ whole genome shotgun (WGS) entry which is preliminary data.</text>
</comment>
<name>A0AA88D1V5_FICCA</name>
<proteinExistence type="predicted"/>
<gene>
    <name evidence="1" type="ORF">TIFTF001_010156</name>
</gene>
<evidence type="ECO:0000313" key="1">
    <source>
        <dbReference type="EMBL" id="GMN40930.1"/>
    </source>
</evidence>
<reference evidence="1" key="1">
    <citation type="submission" date="2023-07" db="EMBL/GenBank/DDBJ databases">
        <title>draft genome sequence of fig (Ficus carica).</title>
        <authorList>
            <person name="Takahashi T."/>
            <person name="Nishimura K."/>
        </authorList>
    </citation>
    <scope>NUCLEOTIDE SEQUENCE</scope>
</reference>
<organism evidence="1 2">
    <name type="scientific">Ficus carica</name>
    <name type="common">Common fig</name>
    <dbReference type="NCBI Taxonomy" id="3494"/>
    <lineage>
        <taxon>Eukaryota</taxon>
        <taxon>Viridiplantae</taxon>
        <taxon>Streptophyta</taxon>
        <taxon>Embryophyta</taxon>
        <taxon>Tracheophyta</taxon>
        <taxon>Spermatophyta</taxon>
        <taxon>Magnoliopsida</taxon>
        <taxon>eudicotyledons</taxon>
        <taxon>Gunneridae</taxon>
        <taxon>Pentapetalae</taxon>
        <taxon>rosids</taxon>
        <taxon>fabids</taxon>
        <taxon>Rosales</taxon>
        <taxon>Moraceae</taxon>
        <taxon>Ficeae</taxon>
        <taxon>Ficus</taxon>
    </lineage>
</organism>
<sequence length="189" mass="19463">MMLLRRKAITQREGVTGELGNVDDSGPDSRLSLAVQRPAGEPVEAGVLVGQSGADPGLHIAHVPDEIRTSVLGHVAHLLDGLLEPLGGVLNLLQTVPSPGVLSLLQALDVAQVLHEGLRRVGAVEADREGGQGQLVRVVLDLGGVVAEGFDAELRVGDGAARGLDVVGGCRWPRGGGGIARNGHGEDED</sequence>
<dbReference type="AlphaFoldDB" id="A0AA88D1V5"/>
<keyword evidence="2" id="KW-1185">Reference proteome</keyword>
<protein>
    <submittedName>
        <fullName evidence="1">Uncharacterized protein</fullName>
    </submittedName>
</protein>
<dbReference type="Proteomes" id="UP001187192">
    <property type="component" value="Unassembled WGS sequence"/>
</dbReference>